<keyword evidence="11" id="KW-1185">Reference proteome</keyword>
<evidence type="ECO:0000256" key="4">
    <source>
        <dbReference type="ARBA" id="ARBA00022679"/>
    </source>
</evidence>
<evidence type="ECO:0000313" key="11">
    <source>
        <dbReference type="Proteomes" id="UP000197032"/>
    </source>
</evidence>
<dbReference type="Gene3D" id="1.20.5.1930">
    <property type="match status" value="1"/>
</dbReference>
<organism evidence="10 11">
    <name type="scientific">Calderihabitans maritimus</name>
    <dbReference type="NCBI Taxonomy" id="1246530"/>
    <lineage>
        <taxon>Bacteria</taxon>
        <taxon>Bacillati</taxon>
        <taxon>Bacillota</taxon>
        <taxon>Clostridia</taxon>
        <taxon>Neomoorellales</taxon>
        <taxon>Calderihabitantaceae</taxon>
        <taxon>Calderihabitans</taxon>
    </lineage>
</organism>
<keyword evidence="5" id="KW-0547">Nucleotide-binding</keyword>
<dbReference type="GO" id="GO:0000155">
    <property type="term" value="F:phosphorelay sensor kinase activity"/>
    <property type="evidence" value="ECO:0007669"/>
    <property type="project" value="InterPro"/>
</dbReference>
<dbReference type="PANTHER" id="PTHR24421:SF10">
    <property type="entry name" value="NITRATE_NITRITE SENSOR PROTEIN NARQ"/>
    <property type="match status" value="1"/>
</dbReference>
<dbReference type="InterPro" id="IPR003594">
    <property type="entry name" value="HATPase_dom"/>
</dbReference>
<dbReference type="GO" id="GO:0016020">
    <property type="term" value="C:membrane"/>
    <property type="evidence" value="ECO:0007669"/>
    <property type="project" value="InterPro"/>
</dbReference>
<evidence type="ECO:0000313" key="10">
    <source>
        <dbReference type="EMBL" id="GAW93253.1"/>
    </source>
</evidence>
<keyword evidence="3" id="KW-0597">Phosphoprotein</keyword>
<dbReference type="EMBL" id="BDGJ01000125">
    <property type="protein sequence ID" value="GAW93253.1"/>
    <property type="molecule type" value="Genomic_DNA"/>
</dbReference>
<dbReference type="RefSeq" id="WP_088554434.1">
    <property type="nucleotide sequence ID" value="NZ_BDGJ01000125.1"/>
</dbReference>
<dbReference type="AlphaFoldDB" id="A0A1Z5HUP3"/>
<dbReference type="InterPro" id="IPR050482">
    <property type="entry name" value="Sensor_HK_TwoCompSys"/>
</dbReference>
<accession>A0A1Z5HUP3</accession>
<keyword evidence="7" id="KW-0067">ATP-binding</keyword>
<evidence type="ECO:0000259" key="9">
    <source>
        <dbReference type="SMART" id="SM00387"/>
    </source>
</evidence>
<dbReference type="SUPFAM" id="SSF55874">
    <property type="entry name" value="ATPase domain of HSP90 chaperone/DNA topoisomerase II/histidine kinase"/>
    <property type="match status" value="1"/>
</dbReference>
<sequence length="362" mass="40328">MPSRAASSIWGCGAAALQNALECLVATFGGKAGFVALREQKGENLFLAAAVNIFDDIYQAALFLAGYLDAEMGKEKLLWYEIKALEEQHHSLAEWFKVALALPLDLENSRLGVACVLYASADQVLPGREDLVQPFCRLLTDTAIQLQEYDRRIASAVLEERDRISREIHDGVLQTLAYIVLKLEVLREGLIHGTISESRLTIEELWQVARKAYQDLRESMNSLRAPGALSASLATLIYQYALEFQSRTGIDVCIDLRDSEKLNFNLHTKIQVLRIVQEALTNVWKHAEADRILISCAVEDNGFVLVVRDNGRGFDLSRVEQQSGNLGLRTMRERARSIEAELKVRSSPGRGTEVSLLLANPS</sequence>
<dbReference type="SMART" id="SM00387">
    <property type="entry name" value="HATPase_c"/>
    <property type="match status" value="1"/>
</dbReference>
<dbReference type="GO" id="GO:0046983">
    <property type="term" value="F:protein dimerization activity"/>
    <property type="evidence" value="ECO:0007669"/>
    <property type="project" value="InterPro"/>
</dbReference>
<evidence type="ECO:0000256" key="1">
    <source>
        <dbReference type="ARBA" id="ARBA00000085"/>
    </source>
</evidence>
<evidence type="ECO:0000256" key="6">
    <source>
        <dbReference type="ARBA" id="ARBA00022777"/>
    </source>
</evidence>
<dbReference type="GO" id="GO:0005524">
    <property type="term" value="F:ATP binding"/>
    <property type="evidence" value="ECO:0007669"/>
    <property type="project" value="UniProtKB-KW"/>
</dbReference>
<evidence type="ECO:0000256" key="8">
    <source>
        <dbReference type="ARBA" id="ARBA00023012"/>
    </source>
</evidence>
<keyword evidence="6 10" id="KW-0418">Kinase</keyword>
<evidence type="ECO:0000256" key="7">
    <source>
        <dbReference type="ARBA" id="ARBA00022840"/>
    </source>
</evidence>
<dbReference type="InterPro" id="IPR011712">
    <property type="entry name" value="Sig_transdc_His_kin_sub3_dim/P"/>
</dbReference>
<comment type="caution">
    <text evidence="10">The sequence shown here is derived from an EMBL/GenBank/DDBJ whole genome shotgun (WGS) entry which is preliminary data.</text>
</comment>
<reference evidence="11" key="1">
    <citation type="journal article" date="2017" name="Appl. Environ. Microbiol.">
        <title>Genomic Analysis of Calderihabitans maritimus KKC1, a Thermophilic, Hydrogenogenic, Carboxydotrophic Bacterium Isolated from Marine Sediment.</title>
        <authorList>
            <person name="Omae K."/>
            <person name="Yoneda Y."/>
            <person name="Fukuyama Y."/>
            <person name="Yoshida T."/>
            <person name="Sako Y."/>
        </authorList>
    </citation>
    <scope>NUCLEOTIDE SEQUENCE [LARGE SCALE GENOMIC DNA]</scope>
    <source>
        <strain evidence="11">KKC1</strain>
    </source>
</reference>
<dbReference type="Proteomes" id="UP000197032">
    <property type="component" value="Unassembled WGS sequence"/>
</dbReference>
<dbReference type="CDD" id="cd16917">
    <property type="entry name" value="HATPase_UhpB-NarQ-NarX-like"/>
    <property type="match status" value="1"/>
</dbReference>
<keyword evidence="8" id="KW-0902">Two-component regulatory system</keyword>
<feature type="domain" description="Histidine kinase/HSP90-like ATPase" evidence="9">
    <location>
        <begin position="267"/>
        <end position="362"/>
    </location>
</feature>
<keyword evidence="4" id="KW-0808">Transferase</keyword>
<evidence type="ECO:0000256" key="2">
    <source>
        <dbReference type="ARBA" id="ARBA00012438"/>
    </source>
</evidence>
<dbReference type="InterPro" id="IPR036890">
    <property type="entry name" value="HATPase_C_sf"/>
</dbReference>
<evidence type="ECO:0000256" key="3">
    <source>
        <dbReference type="ARBA" id="ARBA00022553"/>
    </source>
</evidence>
<dbReference type="Pfam" id="PF02518">
    <property type="entry name" value="HATPase_c"/>
    <property type="match status" value="1"/>
</dbReference>
<dbReference type="Gene3D" id="3.30.565.10">
    <property type="entry name" value="Histidine kinase-like ATPase, C-terminal domain"/>
    <property type="match status" value="1"/>
</dbReference>
<dbReference type="OrthoDB" id="9781904at2"/>
<protein>
    <recommendedName>
        <fullName evidence="2">histidine kinase</fullName>
        <ecNumber evidence="2">2.7.13.3</ecNumber>
    </recommendedName>
</protein>
<comment type="catalytic activity">
    <reaction evidence="1">
        <text>ATP + protein L-histidine = ADP + protein N-phospho-L-histidine.</text>
        <dbReference type="EC" id="2.7.13.3"/>
    </reaction>
</comment>
<evidence type="ECO:0000256" key="5">
    <source>
        <dbReference type="ARBA" id="ARBA00022741"/>
    </source>
</evidence>
<dbReference type="PANTHER" id="PTHR24421">
    <property type="entry name" value="NITRATE/NITRITE SENSOR PROTEIN NARX-RELATED"/>
    <property type="match status" value="1"/>
</dbReference>
<proteinExistence type="predicted"/>
<name>A0A1Z5HUP3_9FIRM</name>
<dbReference type="Pfam" id="PF07730">
    <property type="entry name" value="HisKA_3"/>
    <property type="match status" value="1"/>
</dbReference>
<dbReference type="EC" id="2.7.13.3" evidence="2"/>
<gene>
    <name evidence="10" type="ORF">KKC1_23920</name>
</gene>